<reference evidence="1" key="3">
    <citation type="submission" date="2025-09" db="UniProtKB">
        <authorList>
            <consortium name="Ensembl"/>
        </authorList>
    </citation>
    <scope>IDENTIFICATION</scope>
</reference>
<evidence type="ECO:0000313" key="1">
    <source>
        <dbReference type="Ensembl" id="ENSFALP00000030220.1"/>
    </source>
</evidence>
<proteinExistence type="predicted"/>
<dbReference type="Proteomes" id="UP000016665">
    <property type="component" value="Chromosome 13"/>
</dbReference>
<dbReference type="AlphaFoldDB" id="A0A803W5G4"/>
<name>A0A803W5G4_FICAL</name>
<accession>A0A803W5G4</accession>
<reference evidence="1 2" key="1">
    <citation type="journal article" date="2012" name="Nature">
        <title>The genomic landscape of species divergence in Ficedula flycatchers.</title>
        <authorList>
            <person name="Ellegren H."/>
            <person name="Smeds L."/>
            <person name="Burri R."/>
            <person name="Olason P.I."/>
            <person name="Backstrom N."/>
            <person name="Kawakami T."/>
            <person name="Kunstner A."/>
            <person name="Makinen H."/>
            <person name="Nadachowska-Brzyska K."/>
            <person name="Qvarnstrom A."/>
            <person name="Uebbing S."/>
            <person name="Wolf J.B."/>
        </authorList>
    </citation>
    <scope>NUCLEOTIDE SEQUENCE [LARGE SCALE GENOMIC DNA]</scope>
</reference>
<keyword evidence="2" id="KW-1185">Reference proteome</keyword>
<reference evidence="1" key="2">
    <citation type="submission" date="2025-08" db="UniProtKB">
        <authorList>
            <consortium name="Ensembl"/>
        </authorList>
    </citation>
    <scope>IDENTIFICATION</scope>
</reference>
<protein>
    <submittedName>
        <fullName evidence="1">Uncharacterized protein</fullName>
    </submittedName>
</protein>
<organism evidence="1 2">
    <name type="scientific">Ficedula albicollis</name>
    <name type="common">Collared flycatcher</name>
    <name type="synonym">Muscicapa albicollis</name>
    <dbReference type="NCBI Taxonomy" id="59894"/>
    <lineage>
        <taxon>Eukaryota</taxon>
        <taxon>Metazoa</taxon>
        <taxon>Chordata</taxon>
        <taxon>Craniata</taxon>
        <taxon>Vertebrata</taxon>
        <taxon>Euteleostomi</taxon>
        <taxon>Archelosauria</taxon>
        <taxon>Archosauria</taxon>
        <taxon>Dinosauria</taxon>
        <taxon>Saurischia</taxon>
        <taxon>Theropoda</taxon>
        <taxon>Coelurosauria</taxon>
        <taxon>Aves</taxon>
        <taxon>Neognathae</taxon>
        <taxon>Neoaves</taxon>
        <taxon>Telluraves</taxon>
        <taxon>Australaves</taxon>
        <taxon>Passeriformes</taxon>
        <taxon>Muscicapidae</taxon>
        <taxon>Ficedula</taxon>
    </lineage>
</organism>
<evidence type="ECO:0000313" key="2">
    <source>
        <dbReference type="Proteomes" id="UP000016665"/>
    </source>
</evidence>
<dbReference type="Ensembl" id="ENSFALT00000028154.1">
    <property type="protein sequence ID" value="ENSFALP00000030220.1"/>
    <property type="gene ID" value="ENSFALG00000028787.1"/>
</dbReference>
<sequence>VVKSTSSRTSACAAAQHRARHPEPTYLYSPGTASKCPKFKVINIQCTPCSSRGLFSWLEADSPQETGQCRTTMRYHTLHPTRSLRKYRKQDFSKASHLHRDNIPVKI</sequence>